<evidence type="ECO:0000256" key="1">
    <source>
        <dbReference type="ARBA" id="ARBA00022737"/>
    </source>
</evidence>
<dbReference type="EMBL" id="JBBWUH010000004">
    <property type="protein sequence ID" value="KAK8169729.1"/>
    <property type="molecule type" value="Genomic_DNA"/>
</dbReference>
<evidence type="ECO:0000313" key="5">
    <source>
        <dbReference type="Proteomes" id="UP001456524"/>
    </source>
</evidence>
<dbReference type="PROSITE" id="PS50297">
    <property type="entry name" value="ANK_REP_REGION"/>
    <property type="match status" value="2"/>
</dbReference>
<feature type="non-terminal residue" evidence="4">
    <location>
        <position position="128"/>
    </location>
</feature>
<name>A0ABR1XWC5_9PEZI</name>
<feature type="non-terminal residue" evidence="4">
    <location>
        <position position="1"/>
    </location>
</feature>
<evidence type="ECO:0000256" key="2">
    <source>
        <dbReference type="ARBA" id="ARBA00023043"/>
    </source>
</evidence>
<sequence length="128" mass="13919">VVDLLLRKNVDVDAKDYDGRTPLSYAAYEGATSIAKLLLDKKADVNAKDKSIGATPLQEALSDDPGLINRRQNQKADIVKLLLRNGADPNSTNHEGFTRLHLAASLGRPDIIQELLERGADPSLRSDS</sequence>
<reference evidence="4 5" key="1">
    <citation type="journal article" date="2022" name="G3 (Bethesda)">
        <title>Enemy or ally: a genomic approach to elucidate the lifestyle of Phyllosticta citrichinaensis.</title>
        <authorList>
            <person name="Buijs V.A."/>
            <person name="Groenewald J.Z."/>
            <person name="Haridas S."/>
            <person name="LaButti K.M."/>
            <person name="Lipzen A."/>
            <person name="Martin F.M."/>
            <person name="Barry K."/>
            <person name="Grigoriev I.V."/>
            <person name="Crous P.W."/>
            <person name="Seidl M.F."/>
        </authorList>
    </citation>
    <scope>NUCLEOTIDE SEQUENCE [LARGE SCALE GENOMIC DNA]</scope>
    <source>
        <strain evidence="4 5">CBS 129764</strain>
    </source>
</reference>
<keyword evidence="1" id="KW-0677">Repeat</keyword>
<proteinExistence type="predicted"/>
<dbReference type="SUPFAM" id="SSF48403">
    <property type="entry name" value="Ankyrin repeat"/>
    <property type="match status" value="1"/>
</dbReference>
<evidence type="ECO:0000313" key="4">
    <source>
        <dbReference type="EMBL" id="KAK8169729.1"/>
    </source>
</evidence>
<protein>
    <submittedName>
        <fullName evidence="4">Ankyrin repeat protein</fullName>
    </submittedName>
</protein>
<dbReference type="PRINTS" id="PR01415">
    <property type="entry name" value="ANKYRIN"/>
</dbReference>
<gene>
    <name evidence="4" type="ORF">IWX90DRAFT_372967</name>
</gene>
<comment type="caution">
    <text evidence="4">The sequence shown here is derived from an EMBL/GenBank/DDBJ whole genome shotgun (WGS) entry which is preliminary data.</text>
</comment>
<dbReference type="Proteomes" id="UP001456524">
    <property type="component" value="Unassembled WGS sequence"/>
</dbReference>
<accession>A0ABR1XWC5</accession>
<dbReference type="Pfam" id="PF12796">
    <property type="entry name" value="Ank_2"/>
    <property type="match status" value="2"/>
</dbReference>
<feature type="repeat" description="ANK" evidence="3">
    <location>
        <begin position="95"/>
        <end position="127"/>
    </location>
</feature>
<evidence type="ECO:0000256" key="3">
    <source>
        <dbReference type="PROSITE-ProRule" id="PRU00023"/>
    </source>
</evidence>
<keyword evidence="2 3" id="KW-0040">ANK repeat</keyword>
<keyword evidence="5" id="KW-1185">Reference proteome</keyword>
<feature type="repeat" description="ANK" evidence="3">
    <location>
        <begin position="18"/>
        <end position="50"/>
    </location>
</feature>
<dbReference type="InterPro" id="IPR002110">
    <property type="entry name" value="Ankyrin_rpt"/>
</dbReference>
<dbReference type="SMART" id="SM00248">
    <property type="entry name" value="ANK"/>
    <property type="match status" value="3"/>
</dbReference>
<dbReference type="Gene3D" id="1.25.40.20">
    <property type="entry name" value="Ankyrin repeat-containing domain"/>
    <property type="match status" value="2"/>
</dbReference>
<dbReference type="PANTHER" id="PTHR24171">
    <property type="entry name" value="ANKYRIN REPEAT DOMAIN-CONTAINING PROTEIN 39-RELATED"/>
    <property type="match status" value="1"/>
</dbReference>
<dbReference type="InterPro" id="IPR036770">
    <property type="entry name" value="Ankyrin_rpt-contain_sf"/>
</dbReference>
<organism evidence="4 5">
    <name type="scientific">Phyllosticta citrichinensis</name>
    <dbReference type="NCBI Taxonomy" id="1130410"/>
    <lineage>
        <taxon>Eukaryota</taxon>
        <taxon>Fungi</taxon>
        <taxon>Dikarya</taxon>
        <taxon>Ascomycota</taxon>
        <taxon>Pezizomycotina</taxon>
        <taxon>Dothideomycetes</taxon>
        <taxon>Dothideomycetes incertae sedis</taxon>
        <taxon>Botryosphaeriales</taxon>
        <taxon>Phyllostictaceae</taxon>
        <taxon>Phyllosticta</taxon>
    </lineage>
</organism>
<dbReference type="PROSITE" id="PS50088">
    <property type="entry name" value="ANK_REPEAT"/>
    <property type="match status" value="2"/>
</dbReference>